<name>A0ABW4YCT4_9GAMM</name>
<protein>
    <submittedName>
        <fullName evidence="1">Uncharacterized protein</fullName>
    </submittedName>
</protein>
<gene>
    <name evidence="1" type="ORF">ACFSJC_16585</name>
</gene>
<evidence type="ECO:0000313" key="2">
    <source>
        <dbReference type="Proteomes" id="UP001597337"/>
    </source>
</evidence>
<sequence length="64" mass="7560">MSVKQLQAIWELCRQGFPITADDAARCWNKGAPFEPEEEFHFAKPLENLIEQCNWEIEKEHDKI</sequence>
<accession>A0ABW4YCT4</accession>
<organism evidence="1 2">
    <name type="scientific">Thiorhodococcus fuscus</name>
    <dbReference type="NCBI Taxonomy" id="527200"/>
    <lineage>
        <taxon>Bacteria</taxon>
        <taxon>Pseudomonadati</taxon>
        <taxon>Pseudomonadota</taxon>
        <taxon>Gammaproteobacteria</taxon>
        <taxon>Chromatiales</taxon>
        <taxon>Chromatiaceae</taxon>
        <taxon>Thiorhodococcus</taxon>
    </lineage>
</organism>
<reference evidence="2" key="1">
    <citation type="journal article" date="2019" name="Int. J. Syst. Evol. Microbiol.">
        <title>The Global Catalogue of Microorganisms (GCM) 10K type strain sequencing project: providing services to taxonomists for standard genome sequencing and annotation.</title>
        <authorList>
            <consortium name="The Broad Institute Genomics Platform"/>
            <consortium name="The Broad Institute Genome Sequencing Center for Infectious Disease"/>
            <person name="Wu L."/>
            <person name="Ma J."/>
        </authorList>
    </citation>
    <scope>NUCLEOTIDE SEQUENCE [LARGE SCALE GENOMIC DNA]</scope>
    <source>
        <strain evidence="2">KACC 12597</strain>
    </source>
</reference>
<comment type="caution">
    <text evidence="1">The sequence shown here is derived from an EMBL/GenBank/DDBJ whole genome shotgun (WGS) entry which is preliminary data.</text>
</comment>
<evidence type="ECO:0000313" key="1">
    <source>
        <dbReference type="EMBL" id="MFD2113468.1"/>
    </source>
</evidence>
<keyword evidence="2" id="KW-1185">Reference proteome</keyword>
<proteinExistence type="predicted"/>
<dbReference type="EMBL" id="JBHUHX010000051">
    <property type="protein sequence ID" value="MFD2113468.1"/>
    <property type="molecule type" value="Genomic_DNA"/>
</dbReference>
<dbReference type="RefSeq" id="WP_386028311.1">
    <property type="nucleotide sequence ID" value="NZ_JBHUHX010000051.1"/>
</dbReference>
<dbReference type="Proteomes" id="UP001597337">
    <property type="component" value="Unassembled WGS sequence"/>
</dbReference>